<keyword evidence="2" id="KW-0442">Lipid degradation</keyword>
<sequence length="598" mass="65524">MTELSSIATRMGVNSLQWQVATDAGASQGLWARLKGLFSTPLVGVAQLINVREVFKGYIQDRADALSQTVPSSQRDNLREREQDLMQEILEGSFNQTMDAAVARGDGKIAQAALFKAIARANEQAQDALMELQSHSLRARLVDQPLYDERPQIVVRADQSLQLIRPAPRIENLVLRGGGAKGVGNAPALVEMENAGLLSGLKKIVGTSVGALTAVSIASGQDITAFSALADGLDMTKLRNEPARFDARYPGIDVNWRVGFHGGRTLELLDEVSATSVSTFLNQNWNTAQFQNKLALLRSRVGDKAVARLECLRKQDFQANRADQMITFNDLALMRELDPAKFKELVLTGWDDTNDGMTYFNAQTTPSMPIAVAGRISMSFPIVFKSVTLDPGDGLGKRTFVDGGVGSNMPTEVIMGHLSGRDLEQARSRTAIMTFDDNGEAYDVMHRPPEARNGFMDWILSLLSGNPGYGQSATADKAKENDMGPSAYVIFHGDIGTLDLRASPERVEKAKLMSTLKTLEQIDQRQGQAYAVDCDSVAECFRLLTNAEREALVKGGAPTPFDYPRYTDDPAYRAELELYHLALERGKSWASLHVVNYV</sequence>
<dbReference type="Pfam" id="PF01734">
    <property type="entry name" value="Patatin"/>
    <property type="match status" value="1"/>
</dbReference>
<dbReference type="PROSITE" id="PS51635">
    <property type="entry name" value="PNPLA"/>
    <property type="match status" value="1"/>
</dbReference>
<proteinExistence type="predicted"/>
<evidence type="ECO:0000256" key="1">
    <source>
        <dbReference type="ARBA" id="ARBA00023098"/>
    </source>
</evidence>
<dbReference type="Proteomes" id="UP001549320">
    <property type="component" value="Unassembled WGS sequence"/>
</dbReference>
<gene>
    <name evidence="4" type="ORF">ABIE13_004686</name>
</gene>
<evidence type="ECO:0000313" key="4">
    <source>
        <dbReference type="EMBL" id="MET4579549.1"/>
    </source>
</evidence>
<dbReference type="Gene3D" id="3.40.1090.10">
    <property type="entry name" value="Cytosolic phospholipase A2 catalytic domain"/>
    <property type="match status" value="1"/>
</dbReference>
<dbReference type="SUPFAM" id="SSF52151">
    <property type="entry name" value="FabD/lysophospholipase-like"/>
    <property type="match status" value="1"/>
</dbReference>
<keyword evidence="5" id="KW-1185">Reference proteome</keyword>
<feature type="active site" description="Nucleophile" evidence="2">
    <location>
        <position position="208"/>
    </location>
</feature>
<feature type="short sequence motif" description="GXSXG" evidence="2">
    <location>
        <begin position="206"/>
        <end position="210"/>
    </location>
</feature>
<feature type="domain" description="PNPLA" evidence="3">
    <location>
        <begin position="173"/>
        <end position="415"/>
    </location>
</feature>
<keyword evidence="2" id="KW-0378">Hydrolase</keyword>
<reference evidence="4 5" key="1">
    <citation type="submission" date="2024-06" db="EMBL/GenBank/DDBJ databases">
        <title>Sorghum-associated microbial communities from plants grown in Nebraska, USA.</title>
        <authorList>
            <person name="Schachtman D."/>
        </authorList>
    </citation>
    <scope>NUCLEOTIDE SEQUENCE [LARGE SCALE GENOMIC DNA]</scope>
    <source>
        <strain evidence="4 5">2709</strain>
    </source>
</reference>
<name>A0ABV2QET1_9BURK</name>
<keyword evidence="1 2" id="KW-0443">Lipid metabolism</keyword>
<feature type="short sequence motif" description="GXGXXG" evidence="2">
    <location>
        <begin position="177"/>
        <end position="182"/>
    </location>
</feature>
<dbReference type="RefSeq" id="WP_354447736.1">
    <property type="nucleotide sequence ID" value="NZ_JBEPSH010000010.1"/>
</dbReference>
<dbReference type="EMBL" id="JBEPSH010000010">
    <property type="protein sequence ID" value="MET4579549.1"/>
    <property type="molecule type" value="Genomic_DNA"/>
</dbReference>
<evidence type="ECO:0000259" key="3">
    <source>
        <dbReference type="PROSITE" id="PS51635"/>
    </source>
</evidence>
<dbReference type="PANTHER" id="PTHR46394:SF1">
    <property type="entry name" value="PNPLA DOMAIN-CONTAINING PROTEIN"/>
    <property type="match status" value="1"/>
</dbReference>
<dbReference type="InterPro" id="IPR002641">
    <property type="entry name" value="PNPLA_dom"/>
</dbReference>
<feature type="active site" description="Proton acceptor" evidence="2">
    <location>
        <position position="402"/>
    </location>
</feature>
<dbReference type="InterPro" id="IPR052580">
    <property type="entry name" value="Lipid_Hydrolase"/>
</dbReference>
<organism evidence="4 5">
    <name type="scientific">Ottowia thiooxydans</name>
    <dbReference type="NCBI Taxonomy" id="219182"/>
    <lineage>
        <taxon>Bacteria</taxon>
        <taxon>Pseudomonadati</taxon>
        <taxon>Pseudomonadota</taxon>
        <taxon>Betaproteobacteria</taxon>
        <taxon>Burkholderiales</taxon>
        <taxon>Comamonadaceae</taxon>
        <taxon>Ottowia</taxon>
    </lineage>
</organism>
<feature type="short sequence motif" description="DGA/G" evidence="2">
    <location>
        <begin position="402"/>
        <end position="404"/>
    </location>
</feature>
<dbReference type="PANTHER" id="PTHR46394">
    <property type="entry name" value="ANNEXIN"/>
    <property type="match status" value="1"/>
</dbReference>
<evidence type="ECO:0000313" key="5">
    <source>
        <dbReference type="Proteomes" id="UP001549320"/>
    </source>
</evidence>
<dbReference type="InterPro" id="IPR016035">
    <property type="entry name" value="Acyl_Trfase/lysoPLipase"/>
</dbReference>
<comment type="caution">
    <text evidence="4">The sequence shown here is derived from an EMBL/GenBank/DDBJ whole genome shotgun (WGS) entry which is preliminary data.</text>
</comment>
<protein>
    <submittedName>
        <fullName evidence="4">Acylesterase/phospholipase RssA</fullName>
    </submittedName>
</protein>
<accession>A0ABV2QET1</accession>
<evidence type="ECO:0000256" key="2">
    <source>
        <dbReference type="PROSITE-ProRule" id="PRU01161"/>
    </source>
</evidence>